<organism evidence="2 3">
    <name type="scientific">Clostridium polyendosporum</name>
    <dbReference type="NCBI Taxonomy" id="69208"/>
    <lineage>
        <taxon>Bacteria</taxon>
        <taxon>Bacillati</taxon>
        <taxon>Bacillota</taxon>
        <taxon>Clostridia</taxon>
        <taxon>Eubacteriales</taxon>
        <taxon>Clostridiaceae</taxon>
        <taxon>Clostridium</taxon>
    </lineage>
</organism>
<comment type="caution">
    <text evidence="2">The sequence shown here is derived from an EMBL/GenBank/DDBJ whole genome shotgun (WGS) entry which is preliminary data.</text>
</comment>
<keyword evidence="3" id="KW-1185">Reference proteome</keyword>
<sequence>MLHKGMLKIQVFKGNSYIPVEGSKVSVIQEKEGSSREIIQNLTTDSSGLTNEIELEAPPIDNSMNPSDKSPYSLCNIIVDAPRYKRLIINGCQIYPNITSTQPCNLEPINIRQGSEKVLNISPNKLVGNYPPKIPENLDLVLPTPPDLILIGFGVVVPELVVIHDGLPDSLANDYTQTFKHYIKNVASSEIYPTWSESTIRANIYAIVSFTLNRVFTEWYKAKGKNFHITSSTAYDHAFSFGRNIFDNISRIVDEIFTAYIKRPNKMHPLLAQYCDGIRVQCPGWLSQWGSKYLGDQGKTPFEILRAFYGPNITLDTAKIVKGIPTSYPGHTLTIGSKDGNVKFTQEFLNKISEHYPAIPKLIVDGIYGHNTKKAVTTFQKIFKLPPTGDVDYATWYEISNIYVGVTKMAELRSSNYRSIERKFIPPVLNNYNIPIVTYFEEEE</sequence>
<dbReference type="InterPro" id="IPR036366">
    <property type="entry name" value="PGBDSf"/>
</dbReference>
<accession>A0A919RZ48</accession>
<dbReference type="AlphaFoldDB" id="A0A919RZ48"/>
<evidence type="ECO:0000313" key="3">
    <source>
        <dbReference type="Proteomes" id="UP000679179"/>
    </source>
</evidence>
<dbReference type="RefSeq" id="WP_212902411.1">
    <property type="nucleotide sequence ID" value="NZ_BOPZ01000002.1"/>
</dbReference>
<evidence type="ECO:0000313" key="2">
    <source>
        <dbReference type="EMBL" id="GIM27653.1"/>
    </source>
</evidence>
<dbReference type="InterPro" id="IPR002477">
    <property type="entry name" value="Peptidoglycan-bd-like"/>
</dbReference>
<dbReference type="InterPro" id="IPR036365">
    <property type="entry name" value="PGBD-like_sf"/>
</dbReference>
<dbReference type="SUPFAM" id="SSF47090">
    <property type="entry name" value="PGBD-like"/>
    <property type="match status" value="1"/>
</dbReference>
<gene>
    <name evidence="2" type="ORF">CPJCM30710_03190</name>
</gene>
<proteinExistence type="predicted"/>
<name>A0A919RZ48_9CLOT</name>
<dbReference type="Pfam" id="PF01471">
    <property type="entry name" value="PG_binding_1"/>
    <property type="match status" value="1"/>
</dbReference>
<feature type="domain" description="Peptidoglycan binding-like" evidence="1">
    <location>
        <begin position="340"/>
        <end position="397"/>
    </location>
</feature>
<dbReference type="EMBL" id="BOPZ01000002">
    <property type="protein sequence ID" value="GIM27653.1"/>
    <property type="molecule type" value="Genomic_DNA"/>
</dbReference>
<protein>
    <submittedName>
        <fullName evidence="2">Spore cortex-lytic protein</fullName>
    </submittedName>
</protein>
<dbReference type="Gene3D" id="1.10.101.10">
    <property type="entry name" value="PGBD-like superfamily/PGBD"/>
    <property type="match status" value="1"/>
</dbReference>
<dbReference type="Proteomes" id="UP000679179">
    <property type="component" value="Unassembled WGS sequence"/>
</dbReference>
<evidence type="ECO:0000259" key="1">
    <source>
        <dbReference type="Pfam" id="PF01471"/>
    </source>
</evidence>
<reference evidence="2" key="1">
    <citation type="submission" date="2021-03" db="EMBL/GenBank/DDBJ databases">
        <title>Taxonomic study of Clostridium polyendosporum from meadow-gley soil under rice.</title>
        <authorList>
            <person name="Kobayashi H."/>
            <person name="Tanizawa Y."/>
            <person name="Yagura M."/>
        </authorList>
    </citation>
    <scope>NUCLEOTIDE SEQUENCE</scope>
    <source>
        <strain evidence="2">JCM 30710</strain>
    </source>
</reference>